<protein>
    <submittedName>
        <fullName evidence="1">Uncharacterized protein</fullName>
    </submittedName>
</protein>
<sequence>MSRQPATAPVPARQLLAEHAAESVRAYAADQRAEVDVLAPVLEDVADNGYLAPESGVLWEEARDAHLERLAGEHPCVTSSATVMATG</sequence>
<proteinExistence type="predicted"/>
<evidence type="ECO:0000313" key="2">
    <source>
        <dbReference type="Proteomes" id="UP001445472"/>
    </source>
</evidence>
<name>A0ABV1V3V0_9ACTN</name>
<dbReference type="EMBL" id="JBEPBX010000043">
    <property type="protein sequence ID" value="MER6617718.1"/>
    <property type="molecule type" value="Genomic_DNA"/>
</dbReference>
<accession>A0ABV1V3V0</accession>
<organism evidence="1 2">
    <name type="scientific">Streptomyces xantholiticus</name>
    <dbReference type="NCBI Taxonomy" id="68285"/>
    <lineage>
        <taxon>Bacteria</taxon>
        <taxon>Bacillati</taxon>
        <taxon>Actinomycetota</taxon>
        <taxon>Actinomycetes</taxon>
        <taxon>Kitasatosporales</taxon>
        <taxon>Streptomycetaceae</taxon>
        <taxon>Streptomyces</taxon>
    </lineage>
</organism>
<keyword evidence="2" id="KW-1185">Reference proteome</keyword>
<reference evidence="1 2" key="1">
    <citation type="submission" date="2024-06" db="EMBL/GenBank/DDBJ databases">
        <title>The Natural Products Discovery Center: Release of the First 8490 Sequenced Strains for Exploring Actinobacteria Biosynthetic Diversity.</title>
        <authorList>
            <person name="Kalkreuter E."/>
            <person name="Kautsar S.A."/>
            <person name="Yang D."/>
            <person name="Bader C.D."/>
            <person name="Teijaro C.N."/>
            <person name="Fluegel L."/>
            <person name="Davis C.M."/>
            <person name="Simpson J.R."/>
            <person name="Lauterbach L."/>
            <person name="Steele A.D."/>
            <person name="Gui C."/>
            <person name="Meng S."/>
            <person name="Li G."/>
            <person name="Viehrig K."/>
            <person name="Ye F."/>
            <person name="Su P."/>
            <person name="Kiefer A.F."/>
            <person name="Nichols A."/>
            <person name="Cepeda A.J."/>
            <person name="Yan W."/>
            <person name="Fan B."/>
            <person name="Jiang Y."/>
            <person name="Adhikari A."/>
            <person name="Zheng C.-J."/>
            <person name="Schuster L."/>
            <person name="Cowan T.M."/>
            <person name="Smanski M.J."/>
            <person name="Chevrette M.G."/>
            <person name="De Carvalho L.P.S."/>
            <person name="Shen B."/>
        </authorList>
    </citation>
    <scope>NUCLEOTIDE SEQUENCE [LARGE SCALE GENOMIC DNA]</scope>
    <source>
        <strain evidence="1 2">NPDC000837</strain>
    </source>
</reference>
<evidence type="ECO:0000313" key="1">
    <source>
        <dbReference type="EMBL" id="MER6617718.1"/>
    </source>
</evidence>
<gene>
    <name evidence="1" type="ORF">ABT276_31270</name>
</gene>
<comment type="caution">
    <text evidence="1">The sequence shown here is derived from an EMBL/GenBank/DDBJ whole genome shotgun (WGS) entry which is preliminary data.</text>
</comment>
<dbReference type="Proteomes" id="UP001445472">
    <property type="component" value="Unassembled WGS sequence"/>
</dbReference>
<dbReference type="RefSeq" id="WP_351978745.1">
    <property type="nucleotide sequence ID" value="NZ_JBEPBX010000043.1"/>
</dbReference>